<protein>
    <recommendedName>
        <fullName evidence="4">DUF2232 domain-containing protein</fullName>
    </recommendedName>
</protein>
<feature type="transmembrane region" description="Helical" evidence="1">
    <location>
        <begin position="55"/>
        <end position="73"/>
    </location>
</feature>
<keyword evidence="1" id="KW-1133">Transmembrane helix</keyword>
<keyword evidence="1" id="KW-0472">Membrane</keyword>
<keyword evidence="1" id="KW-0812">Transmembrane</keyword>
<feature type="transmembrane region" description="Helical" evidence="1">
    <location>
        <begin position="281"/>
        <end position="302"/>
    </location>
</feature>
<evidence type="ECO:0008006" key="4">
    <source>
        <dbReference type="Google" id="ProtNLM"/>
    </source>
</evidence>
<evidence type="ECO:0000313" key="3">
    <source>
        <dbReference type="Proteomes" id="UP000515472"/>
    </source>
</evidence>
<dbReference type="PANTHER" id="PTHR41324:SF1">
    <property type="entry name" value="DUF2232 DOMAIN-CONTAINING PROTEIN"/>
    <property type="match status" value="1"/>
</dbReference>
<feature type="transmembrane region" description="Helical" evidence="1">
    <location>
        <begin position="179"/>
        <end position="203"/>
    </location>
</feature>
<dbReference type="AlphaFoldDB" id="A0A6S6M454"/>
<name>A0A6S6M454_9BACT</name>
<gene>
    <name evidence="2" type="ORF">GEOBRER4_n1525</name>
</gene>
<dbReference type="EMBL" id="AP023213">
    <property type="protein sequence ID" value="BCG46716.1"/>
    <property type="molecule type" value="Genomic_DNA"/>
</dbReference>
<accession>A0A6S6M454</accession>
<feature type="transmembrane region" description="Helical" evidence="1">
    <location>
        <begin position="250"/>
        <end position="269"/>
    </location>
</feature>
<dbReference type="Pfam" id="PF09991">
    <property type="entry name" value="DUF2232"/>
    <property type="match status" value="1"/>
</dbReference>
<sequence>MSLQVNPVQGQILDVVKGSVATVTLFLAFVYFPVLGMIPGFFAPVPGAYYTLKSGRTVGLLVLLASSALLLALSEPTLLLVYLLQAGVLSLALPEFLLRLKGGARSVVYSVAINLVVMLAAALLYSYGTGIDLQAKVTKGVQSSIAQTVQLYQKAGVTGEELKAMQGSMQQAGELVLTIYPALVTVSLALVACMNLSVLARIAARVRLPLYVGDFKKYRNPEPLVWLLIASGFGMLAPSTPVYLVSLNVLIVVGALYSVQGFAVVSHYFRRFQVPMFIRLLSALLLVLQPFMVLVVAVLGVFDLWGDFRSPKKQENL</sequence>
<evidence type="ECO:0000313" key="2">
    <source>
        <dbReference type="EMBL" id="BCG46716.1"/>
    </source>
</evidence>
<organism evidence="2 3">
    <name type="scientific">Citrifermentans bremense</name>
    <dbReference type="NCBI Taxonomy" id="60035"/>
    <lineage>
        <taxon>Bacteria</taxon>
        <taxon>Pseudomonadati</taxon>
        <taxon>Thermodesulfobacteriota</taxon>
        <taxon>Desulfuromonadia</taxon>
        <taxon>Geobacterales</taxon>
        <taxon>Geobacteraceae</taxon>
        <taxon>Citrifermentans</taxon>
    </lineage>
</organism>
<reference evidence="2 3" key="1">
    <citation type="submission" date="2020-06" db="EMBL/GenBank/DDBJ databases">
        <title>Interaction of electrochemicaly active bacteria, Geobacter bremensis R4 on different carbon anode.</title>
        <authorList>
            <person name="Meng L."/>
            <person name="Yoshida N."/>
        </authorList>
    </citation>
    <scope>NUCLEOTIDE SEQUENCE [LARGE SCALE GENOMIC DNA]</scope>
    <source>
        <strain evidence="2 3">R4</strain>
    </source>
</reference>
<dbReference type="KEGG" id="gbn:GEOBRER4_14660"/>
<keyword evidence="3" id="KW-1185">Reference proteome</keyword>
<dbReference type="PANTHER" id="PTHR41324">
    <property type="entry name" value="MEMBRANE PROTEIN-RELATED"/>
    <property type="match status" value="1"/>
</dbReference>
<feature type="transmembrane region" description="Helical" evidence="1">
    <location>
        <begin position="107"/>
        <end position="127"/>
    </location>
</feature>
<dbReference type="InterPro" id="IPR018710">
    <property type="entry name" value="DUF2232"/>
</dbReference>
<feature type="transmembrane region" description="Helical" evidence="1">
    <location>
        <begin position="20"/>
        <end position="43"/>
    </location>
</feature>
<evidence type="ECO:0000256" key="1">
    <source>
        <dbReference type="SAM" id="Phobius"/>
    </source>
</evidence>
<proteinExistence type="predicted"/>
<feature type="transmembrane region" description="Helical" evidence="1">
    <location>
        <begin position="79"/>
        <end position="98"/>
    </location>
</feature>
<feature type="transmembrane region" description="Helical" evidence="1">
    <location>
        <begin position="224"/>
        <end position="244"/>
    </location>
</feature>
<dbReference type="Proteomes" id="UP000515472">
    <property type="component" value="Chromosome"/>
</dbReference>